<feature type="compositionally biased region" description="Polar residues" evidence="1">
    <location>
        <begin position="113"/>
        <end position="124"/>
    </location>
</feature>
<organism evidence="3 4">
    <name type="scientific">Mycoemilia scoparia</name>
    <dbReference type="NCBI Taxonomy" id="417184"/>
    <lineage>
        <taxon>Eukaryota</taxon>
        <taxon>Fungi</taxon>
        <taxon>Fungi incertae sedis</taxon>
        <taxon>Zoopagomycota</taxon>
        <taxon>Kickxellomycotina</taxon>
        <taxon>Kickxellomycetes</taxon>
        <taxon>Kickxellales</taxon>
        <taxon>Kickxellaceae</taxon>
        <taxon>Mycoemilia</taxon>
    </lineage>
</organism>
<proteinExistence type="predicted"/>
<feature type="compositionally biased region" description="Low complexity" evidence="1">
    <location>
        <begin position="213"/>
        <end position="226"/>
    </location>
</feature>
<name>A0A9W8A0F1_9FUNG</name>
<gene>
    <name evidence="3" type="ORF">H4219_001705</name>
</gene>
<protein>
    <recommendedName>
        <fullName evidence="5">Ser-Thr-rich glycosyl-phosphatidyl-inositol-anchored membrane family-domain-containing protein</fullName>
    </recommendedName>
</protein>
<comment type="caution">
    <text evidence="3">The sequence shown here is derived from an EMBL/GenBank/DDBJ whole genome shotgun (WGS) entry which is preliminary data.</text>
</comment>
<evidence type="ECO:0000256" key="2">
    <source>
        <dbReference type="SAM" id="SignalP"/>
    </source>
</evidence>
<accession>A0A9W8A0F1</accession>
<dbReference type="Proteomes" id="UP001150538">
    <property type="component" value="Unassembled WGS sequence"/>
</dbReference>
<feature type="region of interest" description="Disordered" evidence="1">
    <location>
        <begin position="113"/>
        <end position="268"/>
    </location>
</feature>
<reference evidence="3" key="1">
    <citation type="submission" date="2022-07" db="EMBL/GenBank/DDBJ databases">
        <title>Phylogenomic reconstructions and comparative analyses of Kickxellomycotina fungi.</title>
        <authorList>
            <person name="Reynolds N.K."/>
            <person name="Stajich J.E."/>
            <person name="Barry K."/>
            <person name="Grigoriev I.V."/>
            <person name="Crous P."/>
            <person name="Smith M.E."/>
        </authorList>
    </citation>
    <scope>NUCLEOTIDE SEQUENCE</scope>
    <source>
        <strain evidence="3">NBRC 100468</strain>
    </source>
</reference>
<feature type="compositionally biased region" description="Acidic residues" evidence="1">
    <location>
        <begin position="198"/>
        <end position="212"/>
    </location>
</feature>
<keyword evidence="2" id="KW-0732">Signal</keyword>
<evidence type="ECO:0000313" key="3">
    <source>
        <dbReference type="EMBL" id="KAJ1919924.1"/>
    </source>
</evidence>
<feature type="signal peptide" evidence="2">
    <location>
        <begin position="1"/>
        <end position="22"/>
    </location>
</feature>
<dbReference type="OrthoDB" id="2432613at2759"/>
<sequence length="295" mass="30804">MYIPFKLSLLAALSALSSIVAAGYYYPTYPIGADSLTSGQQITITWKPSDDFPAGKPVPAFDLYFMTGGNAVQTTVAKIGTFQGTQFQIPYTVPQTAPGAYFLMFTPTDGSGETSWSTRFSINGGNDWYPSGVATGRDPSSDETPTDSEEPTEEPTDDTSSEISISNNSTSVTPTSSDASSVSITSKSSKKESTDDGKDGDDNDNADGDDNAGDNGNGDNNINNPTGGEGKPTSETAKPTSSATSKSSKRSSSSSFESESESDEEGSALSLYTPQPLFSSLFALTGAALVYILAL</sequence>
<feature type="compositionally biased region" description="Acidic residues" evidence="1">
    <location>
        <begin position="144"/>
        <end position="160"/>
    </location>
</feature>
<dbReference type="EMBL" id="JANBPU010000020">
    <property type="protein sequence ID" value="KAJ1919924.1"/>
    <property type="molecule type" value="Genomic_DNA"/>
</dbReference>
<evidence type="ECO:0000256" key="1">
    <source>
        <dbReference type="SAM" id="MobiDB-lite"/>
    </source>
</evidence>
<dbReference type="PANTHER" id="PTHR40633:SF1">
    <property type="entry name" value="GPI ANCHORED SERINE-THREONINE RICH PROTEIN (AFU_ORTHOLOGUE AFUA_1G03630)"/>
    <property type="match status" value="1"/>
</dbReference>
<keyword evidence="4" id="KW-1185">Reference proteome</keyword>
<feature type="compositionally biased region" description="Low complexity" evidence="1">
    <location>
        <begin position="234"/>
        <end position="257"/>
    </location>
</feature>
<dbReference type="InterPro" id="IPR052982">
    <property type="entry name" value="SRP1/TIP1-like"/>
</dbReference>
<feature type="chain" id="PRO_5040878126" description="Ser-Thr-rich glycosyl-phosphatidyl-inositol-anchored membrane family-domain-containing protein" evidence="2">
    <location>
        <begin position="23"/>
        <end position="295"/>
    </location>
</feature>
<evidence type="ECO:0000313" key="4">
    <source>
        <dbReference type="Proteomes" id="UP001150538"/>
    </source>
</evidence>
<dbReference type="PANTHER" id="PTHR40633">
    <property type="entry name" value="MATRIX PROTEIN, PUTATIVE (AFU_ORTHOLOGUE AFUA_8G05410)-RELATED"/>
    <property type="match status" value="1"/>
</dbReference>
<dbReference type="AlphaFoldDB" id="A0A9W8A0F1"/>
<evidence type="ECO:0008006" key="5">
    <source>
        <dbReference type="Google" id="ProtNLM"/>
    </source>
</evidence>
<feature type="compositionally biased region" description="Low complexity" evidence="1">
    <location>
        <begin position="161"/>
        <end position="187"/>
    </location>
</feature>